<gene>
    <name evidence="1" type="ORF">BZG02_06080</name>
</gene>
<evidence type="ECO:0000313" key="1">
    <source>
        <dbReference type="EMBL" id="PKQ64382.1"/>
    </source>
</evidence>
<dbReference type="RefSeq" id="WP_101260525.1">
    <property type="nucleotide sequence ID" value="NZ_MVDD01000003.1"/>
</dbReference>
<sequence length="301" mass="35003">MKLSAVLPLCIRGSYNIDDLGRTEILFKSLSAFAEPNLFNEFLIVCPDNEVEIIKEKCLKWEKLNIRVVSEEELIPELKAYPHVRGWRKQQMVKLAAPRMLDCDFFVTFDADIICLKPITKDMLLPNGKALLQYEMRSRHPKWWRSSSKILNTNAKFGDTKKGMSVTPAILSSKLCNLTGEEIEKGWKNNGTWVDRLCQLHNPNLLSNWTPYRFLRSRWTEYSLYYLSSQKNGQLDNYHITCGTSEHPQMLFSHSTNPIEEWDIKLSFSQNDPGLFCVVGSKRRLENEMVWDLVSPFIPYK</sequence>
<dbReference type="InterPro" id="IPR045499">
    <property type="entry name" value="DUF6492"/>
</dbReference>
<dbReference type="AlphaFoldDB" id="A0A2N3I252"/>
<keyword evidence="2" id="KW-1185">Reference proteome</keyword>
<name>A0A2N3I252_9BACT</name>
<comment type="caution">
    <text evidence="1">The sequence shown here is derived from an EMBL/GenBank/DDBJ whole genome shotgun (WGS) entry which is preliminary data.</text>
</comment>
<dbReference type="EMBL" id="MVDD01000003">
    <property type="protein sequence ID" value="PKQ64382.1"/>
    <property type="molecule type" value="Genomic_DNA"/>
</dbReference>
<organism evidence="1 2">
    <name type="scientific">Labilibaculum filiforme</name>
    <dbReference type="NCBI Taxonomy" id="1940526"/>
    <lineage>
        <taxon>Bacteria</taxon>
        <taxon>Pseudomonadati</taxon>
        <taxon>Bacteroidota</taxon>
        <taxon>Bacteroidia</taxon>
        <taxon>Marinilabiliales</taxon>
        <taxon>Marinifilaceae</taxon>
        <taxon>Labilibaculum</taxon>
    </lineage>
</organism>
<evidence type="ECO:0000313" key="2">
    <source>
        <dbReference type="Proteomes" id="UP000233535"/>
    </source>
</evidence>
<dbReference type="SUPFAM" id="SSF53448">
    <property type="entry name" value="Nucleotide-diphospho-sugar transferases"/>
    <property type="match status" value="1"/>
</dbReference>
<accession>A0A2N3I252</accession>
<dbReference type="Pfam" id="PF20102">
    <property type="entry name" value="DUF6492"/>
    <property type="match status" value="1"/>
</dbReference>
<dbReference type="OrthoDB" id="9776077at2"/>
<reference evidence="1 2" key="1">
    <citation type="journal article" date="2017" name="Front. Microbiol.">
        <title>Labilibaculum manganireducens gen. nov., sp. nov. and Labilibaculum filiforme sp. nov., Novel Bacteroidetes Isolated from Subsurface Sediments of the Baltic Sea.</title>
        <authorList>
            <person name="Vandieken V."/>
            <person name="Marshall I.P."/>
            <person name="Niemann H."/>
            <person name="Engelen B."/>
            <person name="Cypionka H."/>
        </authorList>
    </citation>
    <scope>NUCLEOTIDE SEQUENCE [LARGE SCALE GENOMIC DNA]</scope>
    <source>
        <strain evidence="1 2">59.16B</strain>
    </source>
</reference>
<evidence type="ECO:0008006" key="3">
    <source>
        <dbReference type="Google" id="ProtNLM"/>
    </source>
</evidence>
<proteinExistence type="predicted"/>
<dbReference type="InterPro" id="IPR029044">
    <property type="entry name" value="Nucleotide-diphossugar_trans"/>
</dbReference>
<protein>
    <recommendedName>
        <fullName evidence="3">Nucleotide-diphospho-sugar transferase domain-containing protein</fullName>
    </recommendedName>
</protein>
<dbReference type="Proteomes" id="UP000233535">
    <property type="component" value="Unassembled WGS sequence"/>
</dbReference>